<dbReference type="OrthoDB" id="5168853at2"/>
<dbReference type="Gene3D" id="3.40.50.720">
    <property type="entry name" value="NAD(P)-binding Rossmann-like Domain"/>
    <property type="match status" value="1"/>
</dbReference>
<keyword evidence="9" id="KW-1185">Reference proteome</keyword>
<proteinExistence type="inferred from homology"/>
<comment type="similarity">
    <text evidence="2">Belongs to the FAD-binding monooxygenase family.</text>
</comment>
<dbReference type="InterPro" id="IPR036188">
    <property type="entry name" value="FAD/NAD-bd_sf"/>
</dbReference>
<dbReference type="AlphaFoldDB" id="A0A4Q7USG8"/>
<name>A0A4Q7USG8_PSEST</name>
<dbReference type="RefSeq" id="WP_130289178.1">
    <property type="nucleotide sequence ID" value="NZ_SHKL01000001.1"/>
</dbReference>
<evidence type="ECO:0000256" key="4">
    <source>
        <dbReference type="ARBA" id="ARBA00022827"/>
    </source>
</evidence>
<dbReference type="EMBL" id="SHKL01000001">
    <property type="protein sequence ID" value="RZT84596.1"/>
    <property type="molecule type" value="Genomic_DNA"/>
</dbReference>
<accession>A0A4Q7USG8</accession>
<dbReference type="PRINTS" id="PR00411">
    <property type="entry name" value="PNDRDTASEI"/>
</dbReference>
<keyword evidence="7 8" id="KW-0503">Monooxygenase</keyword>
<comment type="cofactor">
    <cofactor evidence="1">
        <name>FAD</name>
        <dbReference type="ChEBI" id="CHEBI:57692"/>
    </cofactor>
</comment>
<comment type="caution">
    <text evidence="8">The sequence shown here is derived from an EMBL/GenBank/DDBJ whole genome shotgun (WGS) entry which is preliminary data.</text>
</comment>
<keyword evidence="6" id="KW-0560">Oxidoreductase</keyword>
<reference evidence="8 9" key="1">
    <citation type="submission" date="2019-02" db="EMBL/GenBank/DDBJ databases">
        <title>Sequencing the genomes of 1000 actinobacteria strains.</title>
        <authorList>
            <person name="Klenk H.-P."/>
        </authorList>
    </citation>
    <scope>NUCLEOTIDE SEQUENCE [LARGE SCALE GENOMIC DNA]</scope>
    <source>
        <strain evidence="8 9">DSM 45779</strain>
    </source>
</reference>
<protein>
    <submittedName>
        <fullName evidence="8">Cyclohexanone monooxygenase</fullName>
    </submittedName>
</protein>
<dbReference type="InterPro" id="IPR050775">
    <property type="entry name" value="FAD-binding_Monooxygenases"/>
</dbReference>
<dbReference type="GO" id="GO:0016709">
    <property type="term" value="F:oxidoreductase activity, acting on paired donors, with incorporation or reduction of molecular oxygen, NAD(P)H as one donor, and incorporation of one atom of oxygen"/>
    <property type="evidence" value="ECO:0007669"/>
    <property type="project" value="UniProtKB-ARBA"/>
</dbReference>
<gene>
    <name evidence="8" type="ORF">EV383_1443</name>
</gene>
<dbReference type="PANTHER" id="PTHR43098:SF3">
    <property type="entry name" value="L-ORNITHINE N(5)-MONOOXYGENASE-RELATED"/>
    <property type="match status" value="1"/>
</dbReference>
<dbReference type="Pfam" id="PF13738">
    <property type="entry name" value="Pyr_redox_3"/>
    <property type="match status" value="1"/>
</dbReference>
<dbReference type="Proteomes" id="UP000291591">
    <property type="component" value="Unassembled WGS sequence"/>
</dbReference>
<keyword evidence="5" id="KW-0521">NADP</keyword>
<evidence type="ECO:0000256" key="6">
    <source>
        <dbReference type="ARBA" id="ARBA00023002"/>
    </source>
</evidence>
<keyword evidence="4" id="KW-0274">FAD</keyword>
<evidence type="ECO:0000256" key="5">
    <source>
        <dbReference type="ARBA" id="ARBA00022857"/>
    </source>
</evidence>
<dbReference type="SUPFAM" id="SSF51905">
    <property type="entry name" value="FAD/NAD(P)-binding domain"/>
    <property type="match status" value="3"/>
</dbReference>
<evidence type="ECO:0000313" key="8">
    <source>
        <dbReference type="EMBL" id="RZT84596.1"/>
    </source>
</evidence>
<dbReference type="PANTHER" id="PTHR43098">
    <property type="entry name" value="L-ORNITHINE N(5)-MONOOXYGENASE-RELATED"/>
    <property type="match status" value="1"/>
</dbReference>
<sequence length="535" mass="57811">MSADVTEQVDAVIVGAGFAGMYQLLRLREAGLSTRVFDAAGDVGGTWYWNRYPGARCDVESMAYSYSFSPELEQEWTWTSRYADQPEILSYLNHVADRFDLRRDITFSTSVLSAHYDEAAARWTVVTDGGETVSAQFLIMATGCLSMSKAPEVPGEERFGGVVAHTGHWPHEGVDVAGKRVAVIGTGSSGIQSIPILAASAAEVTVFQRTPNFSMPARNRPLDDGEIAERKAAYPEYRAAARASGFGIPTVPATQSAFDVDDAERAARYQAAWEKGVLVAVGGAFTDVRTDVAANDTAAEFVRSKIRETVTDPATAETLSPRTYPFGTKRPCLDSGYYETFNRENVHLVDLRATPLQEITEDGVRTSEADHGCDVIVFATGFDAMTGALNAIDIRGRDGLALTNKWSEGPRTYLGLAVAGFPNLFTITGPGSPSVLSNMVVSIEQHVDWVTDAVLAVRGRGLSTIEAEARAEGEWVAHVEAVGNMTLFPQADSWYMGANVPGKPRVFMAYVGGVGPYRQRCDDVAAKDYEGFALA</sequence>
<evidence type="ECO:0000256" key="3">
    <source>
        <dbReference type="ARBA" id="ARBA00022630"/>
    </source>
</evidence>
<evidence type="ECO:0000313" key="9">
    <source>
        <dbReference type="Proteomes" id="UP000291591"/>
    </source>
</evidence>
<evidence type="ECO:0000256" key="1">
    <source>
        <dbReference type="ARBA" id="ARBA00001974"/>
    </source>
</evidence>
<keyword evidence="3" id="KW-0285">Flavoprotein</keyword>
<evidence type="ECO:0000256" key="2">
    <source>
        <dbReference type="ARBA" id="ARBA00010139"/>
    </source>
</evidence>
<organism evidence="8 9">
    <name type="scientific">Pseudonocardia sediminis</name>
    <dbReference type="NCBI Taxonomy" id="1397368"/>
    <lineage>
        <taxon>Bacteria</taxon>
        <taxon>Bacillati</taxon>
        <taxon>Actinomycetota</taxon>
        <taxon>Actinomycetes</taxon>
        <taxon>Pseudonocardiales</taxon>
        <taxon>Pseudonocardiaceae</taxon>
        <taxon>Pseudonocardia</taxon>
    </lineage>
</organism>
<evidence type="ECO:0000256" key="7">
    <source>
        <dbReference type="ARBA" id="ARBA00023033"/>
    </source>
</evidence>
<dbReference type="Gene3D" id="3.50.50.60">
    <property type="entry name" value="FAD/NAD(P)-binding domain"/>
    <property type="match status" value="2"/>
</dbReference>